<comment type="caution">
    <text evidence="3">The sequence shown here is derived from an EMBL/GenBank/DDBJ whole genome shotgun (WGS) entry which is preliminary data.</text>
</comment>
<dbReference type="Pfam" id="PF01368">
    <property type="entry name" value="DHH"/>
    <property type="match status" value="1"/>
</dbReference>
<evidence type="ECO:0000259" key="2">
    <source>
        <dbReference type="Pfam" id="PF02272"/>
    </source>
</evidence>
<dbReference type="Gene3D" id="3.10.310.30">
    <property type="match status" value="1"/>
</dbReference>
<dbReference type="SUPFAM" id="SSF64182">
    <property type="entry name" value="DHH phosphoesterases"/>
    <property type="match status" value="1"/>
</dbReference>
<proteinExistence type="predicted"/>
<organism evidence="3 4">
    <name type="scientific">Murimonas intestini</name>
    <dbReference type="NCBI Taxonomy" id="1337051"/>
    <lineage>
        <taxon>Bacteria</taxon>
        <taxon>Bacillati</taxon>
        <taxon>Bacillota</taxon>
        <taxon>Clostridia</taxon>
        <taxon>Lachnospirales</taxon>
        <taxon>Lachnospiraceae</taxon>
        <taxon>Murimonas</taxon>
    </lineage>
</organism>
<name>A0AB73T578_9FIRM</name>
<gene>
    <name evidence="3" type="ORF">C7383_105227</name>
</gene>
<reference evidence="3 4" key="1">
    <citation type="submission" date="2018-05" db="EMBL/GenBank/DDBJ databases">
        <authorList>
            <person name="Goeker M."/>
            <person name="Huntemann M."/>
            <person name="Clum A."/>
            <person name="Pillay M."/>
            <person name="Palaniappan K."/>
            <person name="Varghese N."/>
            <person name="Mikhailova N."/>
            <person name="Stamatis D."/>
            <person name="Reddy T."/>
            <person name="Daum C."/>
            <person name="Shapiro N."/>
            <person name="Ivanova N."/>
            <person name="Kyrpides N."/>
            <person name="Woyke T."/>
        </authorList>
    </citation>
    <scope>NUCLEOTIDE SEQUENCE [LARGE SCALE GENOMIC DNA]</scope>
    <source>
        <strain evidence="3 4">DSM 26524</strain>
    </source>
</reference>
<dbReference type="PANTHER" id="PTHR47618">
    <property type="entry name" value="BIFUNCTIONAL OLIGORIBONUCLEASE AND PAP PHOSPHATASE NRNA"/>
    <property type="match status" value="1"/>
</dbReference>
<protein>
    <submittedName>
        <fullName evidence="3">Phosphoesterase RecJ-like protein</fullName>
    </submittedName>
</protein>
<dbReference type="Pfam" id="PF02272">
    <property type="entry name" value="DHHA1"/>
    <property type="match status" value="1"/>
</dbReference>
<sequence length="322" mass="35836">MNKIAPELENVRSVAIAGHMRPDGDCVGACMGLYLYIKDNFPHIDVQVYLEKIPVSYNFIKGTEDICSDFGADKEYDLFIGLDSGDRQRYGDAVKYLDAAKRSICIDHHISNSGYADVNHIVPGASSTSELIYELLDEEKITNPIAEALYMGIAHDTGVFQYTCTSPRTMEIGGKLIGKGIPFTKILDDTYYKKTYVQNQITGRALMESILLLHGTCIASGIRMKDMEFYGVDTSDLDGIVSQLRNTKGVEVAIFLYEIKAQEFKVSMRSNEIVDVQEVASYFGGGGHVRAAGCTMQGSIYDVLNNLTRRIEIQLKAWENKK</sequence>
<dbReference type="InterPro" id="IPR038763">
    <property type="entry name" value="DHH_sf"/>
</dbReference>
<dbReference type="AlphaFoldDB" id="A0AB73T578"/>
<dbReference type="RefSeq" id="WP_109626249.1">
    <property type="nucleotide sequence ID" value="NZ_JANKBI010000003.1"/>
</dbReference>
<dbReference type="InterPro" id="IPR001667">
    <property type="entry name" value="DDH_dom"/>
</dbReference>
<dbReference type="Proteomes" id="UP000245412">
    <property type="component" value="Unassembled WGS sequence"/>
</dbReference>
<evidence type="ECO:0000313" key="4">
    <source>
        <dbReference type="Proteomes" id="UP000245412"/>
    </source>
</evidence>
<dbReference type="EMBL" id="QGGY01000005">
    <property type="protein sequence ID" value="PWJ76191.1"/>
    <property type="molecule type" value="Genomic_DNA"/>
</dbReference>
<keyword evidence="4" id="KW-1185">Reference proteome</keyword>
<evidence type="ECO:0000259" key="1">
    <source>
        <dbReference type="Pfam" id="PF01368"/>
    </source>
</evidence>
<feature type="domain" description="DHHA1" evidence="2">
    <location>
        <begin position="230"/>
        <end position="311"/>
    </location>
</feature>
<dbReference type="Gene3D" id="3.90.1640.10">
    <property type="entry name" value="inorganic pyrophosphatase (n-terminal core)"/>
    <property type="match status" value="1"/>
</dbReference>
<dbReference type="PANTHER" id="PTHR47618:SF1">
    <property type="entry name" value="BIFUNCTIONAL OLIGORIBONUCLEASE AND PAP PHOSPHATASE NRNA"/>
    <property type="match status" value="1"/>
</dbReference>
<dbReference type="GO" id="GO:0003676">
    <property type="term" value="F:nucleic acid binding"/>
    <property type="evidence" value="ECO:0007669"/>
    <property type="project" value="InterPro"/>
</dbReference>
<dbReference type="InterPro" id="IPR051319">
    <property type="entry name" value="Oligoribo/pAp-PDE_c-di-AMP_PDE"/>
</dbReference>
<accession>A0AB73T578</accession>
<evidence type="ECO:0000313" key="3">
    <source>
        <dbReference type="EMBL" id="PWJ76191.1"/>
    </source>
</evidence>
<dbReference type="InterPro" id="IPR003156">
    <property type="entry name" value="DHHA1_dom"/>
</dbReference>
<feature type="domain" description="DDH" evidence="1">
    <location>
        <begin position="14"/>
        <end position="153"/>
    </location>
</feature>